<evidence type="ECO:0000256" key="2">
    <source>
        <dbReference type="ARBA" id="ARBA00022692"/>
    </source>
</evidence>
<feature type="transmembrane region" description="Helical" evidence="6">
    <location>
        <begin position="226"/>
        <end position="247"/>
    </location>
</feature>
<dbReference type="Proteomes" id="UP001501570">
    <property type="component" value="Unassembled WGS sequence"/>
</dbReference>
<keyword evidence="3 6" id="KW-1133">Transmembrane helix</keyword>
<name>A0ABP9RQI2_9ACTN</name>
<evidence type="ECO:0000313" key="9">
    <source>
        <dbReference type="Proteomes" id="UP001501570"/>
    </source>
</evidence>
<dbReference type="RefSeq" id="WP_345629368.1">
    <property type="nucleotide sequence ID" value="NZ_BAABJQ010000006.1"/>
</dbReference>
<feature type="transmembrane region" description="Helical" evidence="6">
    <location>
        <begin position="136"/>
        <end position="159"/>
    </location>
</feature>
<feature type="transmembrane region" description="Helical" evidence="6">
    <location>
        <begin position="171"/>
        <end position="190"/>
    </location>
</feature>
<dbReference type="InterPro" id="IPR000412">
    <property type="entry name" value="ABC_2_transport"/>
</dbReference>
<reference evidence="9" key="1">
    <citation type="journal article" date="2019" name="Int. J. Syst. Evol. Microbiol.">
        <title>The Global Catalogue of Microorganisms (GCM) 10K type strain sequencing project: providing services to taxonomists for standard genome sequencing and annotation.</title>
        <authorList>
            <consortium name="The Broad Institute Genomics Platform"/>
            <consortium name="The Broad Institute Genome Sequencing Center for Infectious Disease"/>
            <person name="Wu L."/>
            <person name="Ma J."/>
        </authorList>
    </citation>
    <scope>NUCLEOTIDE SEQUENCE [LARGE SCALE GENOMIC DNA]</scope>
    <source>
        <strain evidence="9">JCM 18304</strain>
    </source>
</reference>
<accession>A0ABP9RQI2</accession>
<dbReference type="PIRSF" id="PIRSF006648">
    <property type="entry name" value="DrrB"/>
    <property type="match status" value="1"/>
</dbReference>
<dbReference type="PANTHER" id="PTHR43229">
    <property type="entry name" value="NODULATION PROTEIN J"/>
    <property type="match status" value="1"/>
</dbReference>
<comment type="subcellular location">
    <subcellularLocation>
        <location evidence="6">Cell membrane</location>
        <topology evidence="6">Multi-pass membrane protein</topology>
    </subcellularLocation>
    <subcellularLocation>
        <location evidence="1">Membrane</location>
        <topology evidence="1">Multi-pass membrane protein</topology>
    </subcellularLocation>
</comment>
<protein>
    <recommendedName>
        <fullName evidence="6">Transport permease protein</fullName>
    </recommendedName>
</protein>
<dbReference type="PANTHER" id="PTHR43229:SF2">
    <property type="entry name" value="NODULATION PROTEIN J"/>
    <property type="match status" value="1"/>
</dbReference>
<evidence type="ECO:0000259" key="7">
    <source>
        <dbReference type="PROSITE" id="PS51012"/>
    </source>
</evidence>
<evidence type="ECO:0000313" key="8">
    <source>
        <dbReference type="EMBL" id="GAA5184683.1"/>
    </source>
</evidence>
<organism evidence="8 9">
    <name type="scientific">Rugosimonospora acidiphila</name>
    <dbReference type="NCBI Taxonomy" id="556531"/>
    <lineage>
        <taxon>Bacteria</taxon>
        <taxon>Bacillati</taxon>
        <taxon>Actinomycetota</taxon>
        <taxon>Actinomycetes</taxon>
        <taxon>Micromonosporales</taxon>
        <taxon>Micromonosporaceae</taxon>
        <taxon>Rugosimonospora</taxon>
    </lineage>
</organism>
<evidence type="ECO:0000256" key="5">
    <source>
        <dbReference type="ARBA" id="ARBA00023251"/>
    </source>
</evidence>
<feature type="domain" description="ABC transmembrane type-2" evidence="7">
    <location>
        <begin position="21"/>
        <end position="253"/>
    </location>
</feature>
<keyword evidence="9" id="KW-1185">Reference proteome</keyword>
<evidence type="ECO:0000256" key="4">
    <source>
        <dbReference type="ARBA" id="ARBA00023136"/>
    </source>
</evidence>
<comment type="similarity">
    <text evidence="6">Belongs to the ABC-2 integral membrane protein family.</text>
</comment>
<dbReference type="PRINTS" id="PR00164">
    <property type="entry name" value="ABC2TRNSPORT"/>
</dbReference>
<keyword evidence="2 6" id="KW-0812">Transmembrane</keyword>
<keyword evidence="6" id="KW-1003">Cell membrane</keyword>
<keyword evidence="4 6" id="KW-0472">Membrane</keyword>
<feature type="transmembrane region" description="Helical" evidence="6">
    <location>
        <begin position="109"/>
        <end position="130"/>
    </location>
</feature>
<evidence type="ECO:0000256" key="3">
    <source>
        <dbReference type="ARBA" id="ARBA00022989"/>
    </source>
</evidence>
<gene>
    <name evidence="8" type="ORF">GCM10023322_26700</name>
</gene>
<dbReference type="InterPro" id="IPR013525">
    <property type="entry name" value="ABC2_TM"/>
</dbReference>
<keyword evidence="6" id="KW-0813">Transport</keyword>
<dbReference type="EMBL" id="BAABJQ010000006">
    <property type="protein sequence ID" value="GAA5184683.1"/>
    <property type="molecule type" value="Genomic_DNA"/>
</dbReference>
<feature type="transmembrane region" description="Helical" evidence="6">
    <location>
        <begin position="21"/>
        <end position="42"/>
    </location>
</feature>
<evidence type="ECO:0000256" key="1">
    <source>
        <dbReference type="ARBA" id="ARBA00004141"/>
    </source>
</evidence>
<comment type="caution">
    <text evidence="8">The sequence shown here is derived from an EMBL/GenBank/DDBJ whole genome shotgun (WGS) entry which is preliminary data.</text>
</comment>
<sequence>MAAVLSVLETDLVAYRRTWRASVISSFILPTLFVIGFGFSVGKFVDSAGQLGSVHYLDFIAPGMLASAAMQLTFGESSFPVFSKFEWIRTYHAMAAAPLRIVDIVGGDLLFLLLRLLATSVVFLGVTTAFGAVHSWWALAALPVTLLLGLAVAAPVFAFSARVDQDGYFPLLTRFAVIPMSLFAGVYFPISRLPEVLRWLAYVSPLWHAVTLCRAATLPGFGVSGWAVAGHLAYLAAWAGIGFWLALRSFGRRLTG</sequence>
<evidence type="ECO:0000256" key="6">
    <source>
        <dbReference type="RuleBase" id="RU361157"/>
    </source>
</evidence>
<keyword evidence="5" id="KW-0046">Antibiotic resistance</keyword>
<dbReference type="PROSITE" id="PS51012">
    <property type="entry name" value="ABC_TM2"/>
    <property type="match status" value="1"/>
</dbReference>
<proteinExistence type="inferred from homology"/>
<dbReference type="InterPro" id="IPR047817">
    <property type="entry name" value="ABC2_TM_bact-type"/>
</dbReference>
<feature type="transmembrane region" description="Helical" evidence="6">
    <location>
        <begin position="54"/>
        <end position="74"/>
    </location>
</feature>
<dbReference type="InterPro" id="IPR051784">
    <property type="entry name" value="Nod_factor_ABC_transporter"/>
</dbReference>
<dbReference type="Pfam" id="PF01061">
    <property type="entry name" value="ABC2_membrane"/>
    <property type="match status" value="1"/>
</dbReference>